<gene>
    <name evidence="11" type="ORF">B843_01655</name>
</gene>
<dbReference type="PIRSF" id="PIRSF005508">
    <property type="entry name" value="Acr3"/>
    <property type="match status" value="1"/>
</dbReference>
<dbReference type="Proteomes" id="UP000019222">
    <property type="component" value="Chromosome"/>
</dbReference>
<feature type="transmembrane region" description="Helical" evidence="10">
    <location>
        <begin position="198"/>
        <end position="220"/>
    </location>
</feature>
<evidence type="ECO:0000256" key="10">
    <source>
        <dbReference type="SAM" id="Phobius"/>
    </source>
</evidence>
<evidence type="ECO:0008006" key="13">
    <source>
        <dbReference type="Google" id="ProtNLM"/>
    </source>
</evidence>
<organism evidence="11 12">
    <name type="scientific">Corynebacterium vitaeruminis DSM 20294</name>
    <dbReference type="NCBI Taxonomy" id="1224164"/>
    <lineage>
        <taxon>Bacteria</taxon>
        <taxon>Bacillati</taxon>
        <taxon>Actinomycetota</taxon>
        <taxon>Actinomycetes</taxon>
        <taxon>Mycobacteriales</taxon>
        <taxon>Corynebacteriaceae</taxon>
        <taxon>Corynebacterium</taxon>
    </lineage>
</organism>
<comment type="subcellular location">
    <subcellularLocation>
        <location evidence="1 9">Cell membrane</location>
        <topology evidence="1 9">Multi-pass membrane protein</topology>
    </subcellularLocation>
</comment>
<name>W5Y5D7_9CORY</name>
<dbReference type="PANTHER" id="PTHR43057:SF1">
    <property type="entry name" value="ARSENICAL-RESISTANCE PROTEIN 3"/>
    <property type="match status" value="1"/>
</dbReference>
<dbReference type="GO" id="GO:0015105">
    <property type="term" value="F:arsenite transmembrane transporter activity"/>
    <property type="evidence" value="ECO:0007669"/>
    <property type="project" value="TreeGrafter"/>
</dbReference>
<dbReference type="InterPro" id="IPR002657">
    <property type="entry name" value="BilAc:Na_symport/Acr3"/>
</dbReference>
<feature type="transmembrane region" description="Helical" evidence="10">
    <location>
        <begin position="266"/>
        <end position="288"/>
    </location>
</feature>
<feature type="transmembrane region" description="Helical" evidence="10">
    <location>
        <begin position="120"/>
        <end position="142"/>
    </location>
</feature>
<keyword evidence="8 9" id="KW-0472">Membrane</keyword>
<evidence type="ECO:0000256" key="3">
    <source>
        <dbReference type="ARBA" id="ARBA00022448"/>
    </source>
</evidence>
<dbReference type="NCBIfam" id="TIGR00832">
    <property type="entry name" value="acr3"/>
    <property type="match status" value="1"/>
</dbReference>
<evidence type="ECO:0000256" key="9">
    <source>
        <dbReference type="PIRNR" id="PIRNR005508"/>
    </source>
</evidence>
<evidence type="ECO:0000256" key="4">
    <source>
        <dbReference type="ARBA" id="ARBA00022475"/>
    </source>
</evidence>
<evidence type="ECO:0000313" key="11">
    <source>
        <dbReference type="EMBL" id="AHI21723.1"/>
    </source>
</evidence>
<feature type="transmembrane region" description="Helical" evidence="10">
    <location>
        <begin position="154"/>
        <end position="177"/>
    </location>
</feature>
<dbReference type="eggNOG" id="COG0798">
    <property type="taxonomic scope" value="Bacteria"/>
</dbReference>
<dbReference type="Gene3D" id="1.20.1530.20">
    <property type="match status" value="1"/>
</dbReference>
<dbReference type="EMBL" id="CP004353">
    <property type="protein sequence ID" value="AHI21723.1"/>
    <property type="molecule type" value="Genomic_DNA"/>
</dbReference>
<feature type="transmembrane region" description="Helical" evidence="10">
    <location>
        <begin position="59"/>
        <end position="83"/>
    </location>
</feature>
<evidence type="ECO:0000256" key="8">
    <source>
        <dbReference type="ARBA" id="ARBA00023136"/>
    </source>
</evidence>
<dbReference type="PANTHER" id="PTHR43057">
    <property type="entry name" value="ARSENITE EFFLUX TRANSPORTER"/>
    <property type="match status" value="1"/>
</dbReference>
<keyword evidence="7 9" id="KW-1133">Transmembrane helix</keyword>
<keyword evidence="3 9" id="KW-0813">Transport</keyword>
<evidence type="ECO:0000256" key="7">
    <source>
        <dbReference type="ARBA" id="ARBA00022989"/>
    </source>
</evidence>
<dbReference type="GO" id="GO:0046685">
    <property type="term" value="P:response to arsenic-containing substance"/>
    <property type="evidence" value="ECO:0007669"/>
    <property type="project" value="UniProtKB-KW"/>
</dbReference>
<dbReference type="STRING" id="1224164.B843_01655"/>
<dbReference type="PATRIC" id="fig|1224164.3.peg.319"/>
<keyword evidence="6" id="KW-0059">Arsenical resistance</keyword>
<accession>W5Y5D7</accession>
<sequence length="332" mass="35657">MAAGLMLGAALPGVRAVLGGAEVLGVSLPIALGLLVMMYPPLAKVRYDKAWSMAFDKKVMAVSIIANWVVGPLVMFSLAWLFLPDAPELRTGVVIVGLARCIAMVVVWTDLACSDRELTVVLVALNSLFQVCAFGGLGWFYLQVLPSWLGLDTTAVSFSLLQITASVLVFLGVPLLLAIITRTVGERRKGRDWYQERFLPAVSPFALWGLLFTIVVLFSLQGDRIIAEPATVARVALPLVCYFVIMFMGTFLAGRGLGLGYEQTSALSFTAAGNNFELAIAVCIGTFGTQSIEALAGTIGPLVEVPVLVALVYVSRALRARLFDDTPSVPRR</sequence>
<evidence type="ECO:0000256" key="6">
    <source>
        <dbReference type="ARBA" id="ARBA00022849"/>
    </source>
</evidence>
<dbReference type="AlphaFoldDB" id="W5Y5D7"/>
<keyword evidence="12" id="KW-1185">Reference proteome</keyword>
<protein>
    <recommendedName>
        <fullName evidence="13">Arsenical-resistance protein</fullName>
    </recommendedName>
</protein>
<reference evidence="11 12" key="1">
    <citation type="submission" date="2013-02" db="EMBL/GenBank/DDBJ databases">
        <title>The complete genome sequence of Corynebacterium vitaeruminis DSM 20294.</title>
        <authorList>
            <person name="Ruckert C."/>
            <person name="Albersmeier A."/>
            <person name="Kalinowski J."/>
        </authorList>
    </citation>
    <scope>NUCLEOTIDE SEQUENCE [LARGE SCALE GENOMIC DNA]</scope>
    <source>
        <strain evidence="12">ATCC 10234</strain>
    </source>
</reference>
<dbReference type="GO" id="GO:0015297">
    <property type="term" value="F:antiporter activity"/>
    <property type="evidence" value="ECO:0007669"/>
    <property type="project" value="UniProtKB-UniRule"/>
</dbReference>
<feature type="transmembrane region" description="Helical" evidence="10">
    <location>
        <begin position="232"/>
        <end position="254"/>
    </location>
</feature>
<feature type="transmembrane region" description="Helical" evidence="10">
    <location>
        <begin position="89"/>
        <end position="108"/>
    </location>
</feature>
<dbReference type="InterPro" id="IPR004706">
    <property type="entry name" value="Arsenical-R_Acr3"/>
</dbReference>
<evidence type="ECO:0000256" key="5">
    <source>
        <dbReference type="ARBA" id="ARBA00022692"/>
    </source>
</evidence>
<dbReference type="GO" id="GO:0005886">
    <property type="term" value="C:plasma membrane"/>
    <property type="evidence" value="ECO:0007669"/>
    <property type="project" value="UniProtKB-SubCell"/>
</dbReference>
<evidence type="ECO:0000256" key="1">
    <source>
        <dbReference type="ARBA" id="ARBA00004651"/>
    </source>
</evidence>
<keyword evidence="4 9" id="KW-1003">Cell membrane</keyword>
<evidence type="ECO:0000313" key="12">
    <source>
        <dbReference type="Proteomes" id="UP000019222"/>
    </source>
</evidence>
<dbReference type="FunFam" id="1.20.1530.20:FF:000009">
    <property type="entry name" value="Arsenite transporter, ACR3 family"/>
    <property type="match status" value="1"/>
</dbReference>
<dbReference type="Pfam" id="PF01758">
    <property type="entry name" value="SBF"/>
    <property type="match status" value="1"/>
</dbReference>
<keyword evidence="5 9" id="KW-0812">Transmembrane</keyword>
<proteinExistence type="inferred from homology"/>
<dbReference type="InterPro" id="IPR038770">
    <property type="entry name" value="Na+/solute_symporter_sf"/>
</dbReference>
<dbReference type="GO" id="GO:0015104">
    <property type="term" value="F:antimonite transmembrane transporter activity"/>
    <property type="evidence" value="ECO:0007669"/>
    <property type="project" value="TreeGrafter"/>
</dbReference>
<feature type="transmembrane region" description="Helical" evidence="10">
    <location>
        <begin position="26"/>
        <end position="47"/>
    </location>
</feature>
<dbReference type="KEGG" id="cvt:B843_01655"/>
<evidence type="ECO:0000256" key="2">
    <source>
        <dbReference type="ARBA" id="ARBA00010110"/>
    </source>
</evidence>
<feature type="transmembrane region" description="Helical" evidence="10">
    <location>
        <begin position="294"/>
        <end position="314"/>
    </location>
</feature>
<comment type="similarity">
    <text evidence="2 9">Belongs to the arsenical resistance-3 (ACR3) (TC 2.A.59) family.</text>
</comment>
<dbReference type="HOGENOM" id="CLU_022869_0_0_11"/>